<dbReference type="EMBL" id="JARIHO010000022">
    <property type="protein sequence ID" value="KAJ7344080.1"/>
    <property type="molecule type" value="Genomic_DNA"/>
</dbReference>
<organism evidence="1 2">
    <name type="scientific">Mycena albidolilacea</name>
    <dbReference type="NCBI Taxonomy" id="1033008"/>
    <lineage>
        <taxon>Eukaryota</taxon>
        <taxon>Fungi</taxon>
        <taxon>Dikarya</taxon>
        <taxon>Basidiomycota</taxon>
        <taxon>Agaricomycotina</taxon>
        <taxon>Agaricomycetes</taxon>
        <taxon>Agaricomycetidae</taxon>
        <taxon>Agaricales</taxon>
        <taxon>Marasmiineae</taxon>
        <taxon>Mycenaceae</taxon>
        <taxon>Mycena</taxon>
    </lineage>
</organism>
<comment type="caution">
    <text evidence="1">The sequence shown here is derived from an EMBL/GenBank/DDBJ whole genome shotgun (WGS) entry which is preliminary data.</text>
</comment>
<dbReference type="SUPFAM" id="SSF56059">
    <property type="entry name" value="Glutathione synthetase ATP-binding domain-like"/>
    <property type="match status" value="1"/>
</dbReference>
<protein>
    <submittedName>
        <fullName evidence="1">Uncharacterized protein</fullName>
    </submittedName>
</protein>
<reference evidence="1" key="1">
    <citation type="submission" date="2023-03" db="EMBL/GenBank/DDBJ databases">
        <title>Massive genome expansion in bonnet fungi (Mycena s.s.) driven by repeated elements and novel gene families across ecological guilds.</title>
        <authorList>
            <consortium name="Lawrence Berkeley National Laboratory"/>
            <person name="Harder C.B."/>
            <person name="Miyauchi S."/>
            <person name="Viragh M."/>
            <person name="Kuo A."/>
            <person name="Thoen E."/>
            <person name="Andreopoulos B."/>
            <person name="Lu D."/>
            <person name="Skrede I."/>
            <person name="Drula E."/>
            <person name="Henrissat B."/>
            <person name="Morin E."/>
            <person name="Kohler A."/>
            <person name="Barry K."/>
            <person name="LaButti K."/>
            <person name="Morin E."/>
            <person name="Salamov A."/>
            <person name="Lipzen A."/>
            <person name="Mereny Z."/>
            <person name="Hegedus B."/>
            <person name="Baldrian P."/>
            <person name="Stursova M."/>
            <person name="Weitz H."/>
            <person name="Taylor A."/>
            <person name="Grigoriev I.V."/>
            <person name="Nagy L.G."/>
            <person name="Martin F."/>
            <person name="Kauserud H."/>
        </authorList>
    </citation>
    <scope>NUCLEOTIDE SEQUENCE</scope>
    <source>
        <strain evidence="1">CBHHK002</strain>
    </source>
</reference>
<dbReference type="AlphaFoldDB" id="A0AAD7EQU5"/>
<keyword evidence="2" id="KW-1185">Reference proteome</keyword>
<sequence length="545" mass="61349">MAPAQRLQQIILSQSSSLGRLTHPSEANISLRRKEKIRLEASLEASCRRSTWPKDSHLACSPHPILIDPQHDAAVRAIHEALVLAITSIVERWWTDTKANFPQQMPLEPQEEALLQWIDTLAPETLAPYRERLGSWRPDFLVESVADPTTPSGTREQFRICEINARFCWNGCLHTAYGQQALVDLGAETNRFVGATDPKQLLDGLFTLFDATKTLHLLKGAEPGLDIHMFADLAEQRTGSRPILVRPDDLRLIPDHGAKLGYRLYCVVRGKDLQDKENRNGKRTRIGTDGDQFVHKGETLEEIHQVGLELHQHELRALSPEIMRALSVRCFNDMRTIFLVHDKRMLGIVQQELDDLVHKQCVLSATQAEVLRAGICPTVLAGSHEAAVFLQRSPMYKDGYLLKLIRSGKGAGIVFGDELTAAEWEAKVRRYLSSATIGVDQPAYLVQRQIVQCRYDVLLREGEGMQTNYLIGTYHGLGGRYLGLGLWRSGPGRVCAISHDGAWMCSVKARERPQFGIAVRLWLWVFQFADGIRTVFMTLDFPPVE</sequence>
<accession>A0AAD7EQU5</accession>
<gene>
    <name evidence="1" type="ORF">DFH08DRAFT_924831</name>
</gene>
<name>A0AAD7EQU5_9AGAR</name>
<evidence type="ECO:0000313" key="1">
    <source>
        <dbReference type="EMBL" id="KAJ7344080.1"/>
    </source>
</evidence>
<evidence type="ECO:0000313" key="2">
    <source>
        <dbReference type="Proteomes" id="UP001218218"/>
    </source>
</evidence>
<dbReference type="Proteomes" id="UP001218218">
    <property type="component" value="Unassembled WGS sequence"/>
</dbReference>
<proteinExistence type="predicted"/>